<protein>
    <submittedName>
        <fullName evidence="1">Uncharacterized protein</fullName>
    </submittedName>
</protein>
<dbReference type="Proteomes" id="UP000541352">
    <property type="component" value="Unassembled WGS sequence"/>
</dbReference>
<evidence type="ECO:0000313" key="1">
    <source>
        <dbReference type="EMBL" id="MBB3840730.1"/>
    </source>
</evidence>
<name>A0A7W5ZQ76_9BACT</name>
<dbReference type="RefSeq" id="WP_028525635.1">
    <property type="nucleotide sequence ID" value="NZ_JACIBY010000012.1"/>
</dbReference>
<evidence type="ECO:0000313" key="2">
    <source>
        <dbReference type="Proteomes" id="UP000541352"/>
    </source>
</evidence>
<gene>
    <name evidence="1" type="ORF">FHS57_004750</name>
</gene>
<keyword evidence="2" id="KW-1185">Reference proteome</keyword>
<sequence>MNLGDMYELAMAKLNDDPRNTYLLQHIERYVIALEAEHHRLTTELETIKNADRKRELGQLAKQVILQLELQSFESL</sequence>
<comment type="caution">
    <text evidence="1">The sequence shown here is derived from an EMBL/GenBank/DDBJ whole genome shotgun (WGS) entry which is preliminary data.</text>
</comment>
<accession>A0A7W5ZQ76</accession>
<proteinExistence type="predicted"/>
<reference evidence="1 2" key="1">
    <citation type="submission" date="2020-08" db="EMBL/GenBank/DDBJ databases">
        <title>Genomic Encyclopedia of Type Strains, Phase IV (KMG-IV): sequencing the most valuable type-strain genomes for metagenomic binning, comparative biology and taxonomic classification.</title>
        <authorList>
            <person name="Goeker M."/>
        </authorList>
    </citation>
    <scope>NUCLEOTIDE SEQUENCE [LARGE SCALE GENOMIC DNA]</scope>
    <source>
        <strain evidence="1 2">DSM 17976</strain>
    </source>
</reference>
<dbReference type="EMBL" id="JACIBY010000012">
    <property type="protein sequence ID" value="MBB3840730.1"/>
    <property type="molecule type" value="Genomic_DNA"/>
</dbReference>
<organism evidence="1 2">
    <name type="scientific">Runella defluvii</name>
    <dbReference type="NCBI Taxonomy" id="370973"/>
    <lineage>
        <taxon>Bacteria</taxon>
        <taxon>Pseudomonadati</taxon>
        <taxon>Bacteroidota</taxon>
        <taxon>Cytophagia</taxon>
        <taxon>Cytophagales</taxon>
        <taxon>Spirosomataceae</taxon>
        <taxon>Runella</taxon>
    </lineage>
</organism>
<dbReference type="AlphaFoldDB" id="A0A7W5ZQ76"/>